<evidence type="ECO:0000313" key="2">
    <source>
        <dbReference type="Proteomes" id="UP001221558"/>
    </source>
</evidence>
<dbReference type="InterPro" id="IPR050155">
    <property type="entry name" value="HAD-like_hydrolase_sf"/>
</dbReference>
<evidence type="ECO:0000313" key="1">
    <source>
        <dbReference type="EMBL" id="WDF67456.1"/>
    </source>
</evidence>
<dbReference type="InterPro" id="IPR036412">
    <property type="entry name" value="HAD-like_sf"/>
</dbReference>
<dbReference type="InterPro" id="IPR023214">
    <property type="entry name" value="HAD_sf"/>
</dbReference>
<dbReference type="EMBL" id="CP117880">
    <property type="protein sequence ID" value="WDF67456.1"/>
    <property type="molecule type" value="Genomic_DNA"/>
</dbReference>
<dbReference type="InterPro" id="IPR041492">
    <property type="entry name" value="HAD_2"/>
</dbReference>
<accession>A0ABY7WCS2</accession>
<dbReference type="PANTHER" id="PTHR43434:SF19">
    <property type="entry name" value="PHOSPHONOACETALDEHYDE HYDROLASE"/>
    <property type="match status" value="1"/>
</dbReference>
<dbReference type="RefSeq" id="WP_274266185.1">
    <property type="nucleotide sequence ID" value="NZ_CP117880.1"/>
</dbReference>
<protein>
    <submittedName>
        <fullName evidence="1">HAD hydrolase-like protein</fullName>
    </submittedName>
</protein>
<dbReference type="SFLD" id="SFLDG01129">
    <property type="entry name" value="C1.5:_HAD__Beta-PGM__Phosphata"/>
    <property type="match status" value="1"/>
</dbReference>
<dbReference type="Pfam" id="PF13419">
    <property type="entry name" value="HAD_2"/>
    <property type="match status" value="1"/>
</dbReference>
<dbReference type="InterPro" id="IPR023198">
    <property type="entry name" value="PGP-like_dom2"/>
</dbReference>
<sequence>MNTTEKKHEIKMVVCDMAGTTVEENNLVYKTLKKAINHFGYAVSLDVVLEKGAGKEKKQAIDAILRSLGKELPEADLQEIFDFFLGELESAYQKAVVTPQNDANLFFKTLRESNIFIVLNTGYDKKTAETLIDRLDWKIGRDIDALITADDVPRNRPYPDMIQRAMDLLAIDSSLSVMKVGDSQIDIAEGQNAGCGLSIGITTGAHTAAQLREANPDYIVDNLLDILPLIN</sequence>
<organism evidence="1 2">
    <name type="scientific">Sphingobacterium oryzagri</name>
    <dbReference type="NCBI Taxonomy" id="3025669"/>
    <lineage>
        <taxon>Bacteria</taxon>
        <taxon>Pseudomonadati</taxon>
        <taxon>Bacteroidota</taxon>
        <taxon>Sphingobacteriia</taxon>
        <taxon>Sphingobacteriales</taxon>
        <taxon>Sphingobacteriaceae</taxon>
        <taxon>Sphingobacterium</taxon>
    </lineage>
</organism>
<dbReference type="SFLD" id="SFLDS00003">
    <property type="entry name" value="Haloacid_Dehalogenase"/>
    <property type="match status" value="1"/>
</dbReference>
<proteinExistence type="predicted"/>
<reference evidence="1 2" key="1">
    <citation type="submission" date="2023-02" db="EMBL/GenBank/DDBJ databases">
        <title>Genome sequence of Sphingobacterium sp. KACC 22765.</title>
        <authorList>
            <person name="Kim S."/>
            <person name="Heo J."/>
            <person name="Kwon S.-W."/>
        </authorList>
    </citation>
    <scope>NUCLEOTIDE SEQUENCE [LARGE SCALE GENOMIC DNA]</scope>
    <source>
        <strain evidence="1 2">KACC 22765</strain>
    </source>
</reference>
<gene>
    <name evidence="1" type="ORF">PQ465_14210</name>
</gene>
<keyword evidence="2" id="KW-1185">Reference proteome</keyword>
<dbReference type="Proteomes" id="UP001221558">
    <property type="component" value="Chromosome"/>
</dbReference>
<dbReference type="Gene3D" id="3.40.50.1000">
    <property type="entry name" value="HAD superfamily/HAD-like"/>
    <property type="match status" value="1"/>
</dbReference>
<dbReference type="Gene3D" id="1.10.150.240">
    <property type="entry name" value="Putative phosphatase, domain 2"/>
    <property type="match status" value="1"/>
</dbReference>
<dbReference type="PANTHER" id="PTHR43434">
    <property type="entry name" value="PHOSPHOGLYCOLATE PHOSPHATASE"/>
    <property type="match status" value="1"/>
</dbReference>
<dbReference type="SUPFAM" id="SSF56784">
    <property type="entry name" value="HAD-like"/>
    <property type="match status" value="1"/>
</dbReference>
<name>A0ABY7WCS2_9SPHI</name>